<feature type="transmembrane region" description="Helical" evidence="2">
    <location>
        <begin position="67"/>
        <end position="87"/>
    </location>
</feature>
<feature type="region of interest" description="Disordered" evidence="1">
    <location>
        <begin position="905"/>
        <end position="940"/>
    </location>
</feature>
<dbReference type="InterPro" id="IPR017850">
    <property type="entry name" value="Alkaline_phosphatase_core_sf"/>
</dbReference>
<dbReference type="Pfam" id="PF00884">
    <property type="entry name" value="Sulfatase"/>
    <property type="match status" value="1"/>
</dbReference>
<comment type="caution">
    <text evidence="4">The sequence shown here is derived from an EMBL/GenBank/DDBJ whole genome shotgun (WGS) entry which is preliminary data.</text>
</comment>
<dbReference type="AlphaFoldDB" id="A0A8H4QBB1"/>
<feature type="transmembrane region" description="Helical" evidence="2">
    <location>
        <begin position="99"/>
        <end position="125"/>
    </location>
</feature>
<feature type="transmembrane region" description="Helical" evidence="2">
    <location>
        <begin position="36"/>
        <end position="55"/>
    </location>
</feature>
<evidence type="ECO:0000313" key="5">
    <source>
        <dbReference type="Proteomes" id="UP000562929"/>
    </source>
</evidence>
<dbReference type="PANTHER" id="PTHR43751:SF3">
    <property type="entry name" value="SULFATASE N-TERMINAL DOMAIN-CONTAINING PROTEIN"/>
    <property type="match status" value="1"/>
</dbReference>
<dbReference type="PANTHER" id="PTHR43751">
    <property type="entry name" value="SULFATASE"/>
    <property type="match status" value="1"/>
</dbReference>
<proteinExistence type="predicted"/>
<feature type="transmembrane region" description="Helical" evidence="2">
    <location>
        <begin position="145"/>
        <end position="167"/>
    </location>
</feature>
<evidence type="ECO:0000256" key="2">
    <source>
        <dbReference type="SAM" id="Phobius"/>
    </source>
</evidence>
<feature type="region of interest" description="Disordered" evidence="1">
    <location>
        <begin position="219"/>
        <end position="238"/>
    </location>
</feature>
<keyword evidence="2" id="KW-0812">Transmembrane</keyword>
<dbReference type="InterPro" id="IPR052701">
    <property type="entry name" value="GAG_Ulvan_Degrading_Sulfatases"/>
</dbReference>
<dbReference type="EMBL" id="JAACLJ010000001">
    <property type="protein sequence ID" value="KAF4594401.1"/>
    <property type="molecule type" value="Genomic_DNA"/>
</dbReference>
<evidence type="ECO:0000259" key="3">
    <source>
        <dbReference type="Pfam" id="PF00884"/>
    </source>
</evidence>
<feature type="region of interest" description="Disordered" evidence="1">
    <location>
        <begin position="516"/>
        <end position="565"/>
    </location>
</feature>
<feature type="transmembrane region" description="Helical" evidence="2">
    <location>
        <begin position="253"/>
        <end position="274"/>
    </location>
</feature>
<organism evidence="4 5">
    <name type="scientific">Ophiocordyceps camponoti-floridani</name>
    <dbReference type="NCBI Taxonomy" id="2030778"/>
    <lineage>
        <taxon>Eukaryota</taxon>
        <taxon>Fungi</taxon>
        <taxon>Dikarya</taxon>
        <taxon>Ascomycota</taxon>
        <taxon>Pezizomycotina</taxon>
        <taxon>Sordariomycetes</taxon>
        <taxon>Hypocreomycetidae</taxon>
        <taxon>Hypocreales</taxon>
        <taxon>Ophiocordycipitaceae</taxon>
        <taxon>Ophiocordyceps</taxon>
    </lineage>
</organism>
<feature type="compositionally biased region" description="Acidic residues" evidence="1">
    <location>
        <begin position="528"/>
        <end position="546"/>
    </location>
</feature>
<evidence type="ECO:0000313" key="4">
    <source>
        <dbReference type="EMBL" id="KAF4594401.1"/>
    </source>
</evidence>
<keyword evidence="2" id="KW-0472">Membrane</keyword>
<feature type="compositionally biased region" description="Acidic residues" evidence="1">
    <location>
        <begin position="222"/>
        <end position="231"/>
    </location>
</feature>
<dbReference type="InterPro" id="IPR000917">
    <property type="entry name" value="Sulfatase_N"/>
</dbReference>
<feature type="domain" description="Sulfatase N-terminal" evidence="3">
    <location>
        <begin position="453"/>
        <end position="769"/>
    </location>
</feature>
<keyword evidence="5" id="KW-1185">Reference proteome</keyword>
<evidence type="ECO:0000256" key="1">
    <source>
        <dbReference type="SAM" id="MobiDB-lite"/>
    </source>
</evidence>
<name>A0A8H4QBB1_9HYPO</name>
<dbReference type="Proteomes" id="UP000562929">
    <property type="component" value="Unassembled WGS sequence"/>
</dbReference>
<gene>
    <name evidence="4" type="ORF">GQ602_000014</name>
</gene>
<dbReference type="Gene3D" id="3.40.720.10">
    <property type="entry name" value="Alkaline Phosphatase, subunit A"/>
    <property type="match status" value="1"/>
</dbReference>
<dbReference type="OrthoDB" id="103349at2759"/>
<sequence>MAVVSSTSPARLFFRFLGHRLLLLFSTLTRFADRRFALALAASGLVSSKLVHVYAHADALPLRALLLWGPSLFGQDTVLLLVLRLLLDNGLLPAPVRASASAVAVSVCVLVAAMASIIVSFFAVAGLELHWRNVGAAFDLSALRMLLTGLLSMGLVMAALLLLAGILQTPCFLVTGMALDLLQWLLNALLPASIRSWVSCSGSGSGSGSEYRHLTSRRDSECDYEDEDDEKYTDTDAASSLDLRSEPASSRRLLVIVYILVGFSLLAQTVTYIFRPSDASLIFVSWTLPLLPLVELTLSSSVLTRMRGGGGFQGLDEDVTALSSPPPPFSWLPVDGKKLAGFEDWYIPDRTHYDATRDPIRVTNLHQAPLPEIRTALGRLRIRHVVLLELETIRKDVFPLKKDGLIWRKLANGTDSGKLSAEAVQLLSTLTPTANFVTGEYDDGFKHQGRPKRGGLNFVNAHTSSTYTLKSLTATLCGLTPLLTDFNQEYRNHVYQPCLPHVFEALNRLDGVEKKGGEQMRAAGSVDEGYEEDWDDEEEGEEEGEREEQQQQQQPADNSSFTSFPWRPTFMQSTTSTFDKQTPLMKAFGFRPDSIIDKEYLRSNRAKFGPSKVMDNNYFSMPEVTLEEYVRDAFSSARRNKERVFLSHLTSTTHHDWKLPANETYVPLTDDSELSPLSHFVNCVGYGDRWVRRVLDIIREEGAEDETLVILQGDHGLSNAEIGSVSSYGTGHVGNFHVPLVLSHPHLPPIDISDAVSSIQVLPTILDLLAESNSLSPSQTTAARDLAANYEGQSLIRPQLDGPSDTGLGAWQFSLVNPGGTMIAVRERGRPGFRLIVPVVDNVSWRFTDVAADEHEEKPIVAFDLEVLAADVKKRFGKGAAQWVRKAVAVTSWYVDENMERWRYGGKRPRKGSMVTTEDSKAKQKTINSKGSKQVKRPRR</sequence>
<dbReference type="SUPFAM" id="SSF53649">
    <property type="entry name" value="Alkaline phosphatase-like"/>
    <property type="match status" value="1"/>
</dbReference>
<reference evidence="4 5" key="1">
    <citation type="journal article" date="2020" name="G3 (Bethesda)">
        <title>Genetic Underpinnings of Host Manipulation by Ophiocordyceps as Revealed by Comparative Transcriptomics.</title>
        <authorList>
            <person name="Will I."/>
            <person name="Das B."/>
            <person name="Trinh T."/>
            <person name="Brachmann A."/>
            <person name="Ohm R.A."/>
            <person name="de Bekker C."/>
        </authorList>
    </citation>
    <scope>NUCLEOTIDE SEQUENCE [LARGE SCALE GENOMIC DNA]</scope>
    <source>
        <strain evidence="4 5">EC05</strain>
    </source>
</reference>
<keyword evidence="2" id="KW-1133">Transmembrane helix</keyword>
<protein>
    <submittedName>
        <fullName evidence="4">Sulfatase domain protein</fullName>
    </submittedName>
</protein>
<accession>A0A8H4QBB1</accession>